<feature type="compositionally biased region" description="Basic and acidic residues" evidence="1">
    <location>
        <begin position="147"/>
        <end position="158"/>
    </location>
</feature>
<protein>
    <submittedName>
        <fullName evidence="2">ATP-dependent HslUV protease, peptidase subunit HslV</fullName>
    </submittedName>
</protein>
<keyword evidence="2" id="KW-0645">Protease</keyword>
<dbReference type="SUPFAM" id="SSF56235">
    <property type="entry name" value="N-terminal nucleophile aminohydrolases (Ntn hydrolases)"/>
    <property type="match status" value="1"/>
</dbReference>
<evidence type="ECO:0000256" key="1">
    <source>
        <dbReference type="SAM" id="MobiDB-lite"/>
    </source>
</evidence>
<sequence>MSTIAYRAGVMAADTRAYSGSKVPIGNKVKIWRIEGGALIGVATAKPGQGEMFVQWVRDGADPHNAPTSAPDFEALLVRPNGEALFFYDSFLPSGPLIAPYFAIGSGSQYALGALAVGAGAEAAVAAAVELDQFTGGLVTRLEHFEPLPDEPECRTGDDWSDPDSDASHEIGANPAFDPVPADAGS</sequence>
<gene>
    <name evidence="2" type="ORF">SAMN05660859_0051</name>
</gene>
<dbReference type="Proteomes" id="UP000198889">
    <property type="component" value="Unassembled WGS sequence"/>
</dbReference>
<dbReference type="InterPro" id="IPR029055">
    <property type="entry name" value="Ntn_hydrolases_N"/>
</dbReference>
<reference evidence="3" key="1">
    <citation type="submission" date="2016-10" db="EMBL/GenBank/DDBJ databases">
        <authorList>
            <person name="Varghese N."/>
            <person name="Submissions S."/>
        </authorList>
    </citation>
    <scope>NUCLEOTIDE SEQUENCE [LARGE SCALE GENOMIC DNA]</scope>
    <source>
        <strain evidence="3">CGMCC 1.1761</strain>
    </source>
</reference>
<keyword evidence="3" id="KW-1185">Reference proteome</keyword>
<proteinExistence type="predicted"/>
<dbReference type="EMBL" id="FMTP01000010">
    <property type="protein sequence ID" value="SCW95543.1"/>
    <property type="molecule type" value="Genomic_DNA"/>
</dbReference>
<accession>A0A1G4UPG6</accession>
<feature type="region of interest" description="Disordered" evidence="1">
    <location>
        <begin position="147"/>
        <end position="186"/>
    </location>
</feature>
<dbReference type="RefSeq" id="WP_091444092.1">
    <property type="nucleotide sequence ID" value="NZ_FMTP01000010.1"/>
</dbReference>
<evidence type="ECO:0000313" key="3">
    <source>
        <dbReference type="Proteomes" id="UP000198889"/>
    </source>
</evidence>
<dbReference type="GO" id="GO:0008233">
    <property type="term" value="F:peptidase activity"/>
    <property type="evidence" value="ECO:0007669"/>
    <property type="project" value="UniProtKB-KW"/>
</dbReference>
<organism evidence="2 3">
    <name type="scientific">Ancylobacter rudongensis</name>
    <dbReference type="NCBI Taxonomy" id="177413"/>
    <lineage>
        <taxon>Bacteria</taxon>
        <taxon>Pseudomonadati</taxon>
        <taxon>Pseudomonadota</taxon>
        <taxon>Alphaproteobacteria</taxon>
        <taxon>Hyphomicrobiales</taxon>
        <taxon>Xanthobacteraceae</taxon>
        <taxon>Ancylobacter</taxon>
    </lineage>
</organism>
<keyword evidence="2" id="KW-0378">Hydrolase</keyword>
<dbReference type="AlphaFoldDB" id="A0A1G4UPG6"/>
<evidence type="ECO:0000313" key="2">
    <source>
        <dbReference type="EMBL" id="SCW95543.1"/>
    </source>
</evidence>
<dbReference type="STRING" id="177413.SAMN05660859_0051"/>
<dbReference type="GO" id="GO:0006508">
    <property type="term" value="P:proteolysis"/>
    <property type="evidence" value="ECO:0007669"/>
    <property type="project" value="UniProtKB-KW"/>
</dbReference>
<name>A0A1G4UPG6_9HYPH</name>